<dbReference type="AlphaFoldDB" id="A0AAX2LUJ6"/>
<evidence type="ECO:0000313" key="2">
    <source>
        <dbReference type="EMBL" id="SUP28286.1"/>
    </source>
</evidence>
<keyword evidence="3" id="KW-1185">Reference proteome</keyword>
<dbReference type="RefSeq" id="WP_061056891.1">
    <property type="nucleotide sequence ID" value="NZ_CABLBX010000020.1"/>
</dbReference>
<dbReference type="EMBL" id="CP014035">
    <property type="protein sequence ID" value="AMF95362.1"/>
    <property type="molecule type" value="Genomic_DNA"/>
</dbReference>
<gene>
    <name evidence="1" type="ORF">AL536_18285</name>
    <name evidence="2" type="ORF">NCTC11327_02418</name>
</gene>
<name>A0AAX2LUJ6_VIBFL</name>
<dbReference type="Proteomes" id="UP000254626">
    <property type="component" value="Unassembled WGS sequence"/>
</dbReference>
<reference evidence="1" key="2">
    <citation type="submission" date="2018-01" db="EMBL/GenBank/DDBJ databases">
        <title>FDA dAtabase for Regulatory Grade micrObial Sequences (FDA-ARGOS): Supporting development and validation of Infectious Disease Dx tests.</title>
        <authorList>
            <person name="Hoffmann M."/>
            <person name="Allard M."/>
            <person name="Evans P."/>
            <person name="Brown E."/>
            <person name="Tallon L."/>
            <person name="Sadzewicz L."/>
            <person name="Sengamalay N."/>
            <person name="Ott S."/>
            <person name="Godinez A."/>
            <person name="Nagaraj S."/>
            <person name="Vyas G."/>
            <person name="Aluvathingal J."/>
            <person name="Nadendla S."/>
            <person name="Geyer C."/>
            <person name="Sichtig H."/>
        </authorList>
    </citation>
    <scope>NUCLEOTIDE SEQUENCE</scope>
    <source>
        <strain evidence="1">ATCC 33809</strain>
    </source>
</reference>
<protein>
    <recommendedName>
        <fullName evidence="5">DUF1998 domain-containing protein</fullName>
    </recommendedName>
</protein>
<proteinExistence type="predicted"/>
<dbReference type="GeneID" id="29385359"/>
<accession>A0AAX2LUJ6</accession>
<dbReference type="Proteomes" id="UP000057088">
    <property type="component" value="Chromosome 2"/>
</dbReference>
<dbReference type="EMBL" id="UHIP01000001">
    <property type="protein sequence ID" value="SUP28286.1"/>
    <property type="molecule type" value="Genomic_DNA"/>
</dbReference>
<organism evidence="2 4">
    <name type="scientific">Vibrio fluvialis</name>
    <dbReference type="NCBI Taxonomy" id="676"/>
    <lineage>
        <taxon>Bacteria</taxon>
        <taxon>Pseudomonadati</taxon>
        <taxon>Pseudomonadota</taxon>
        <taxon>Gammaproteobacteria</taxon>
        <taxon>Vibrionales</taxon>
        <taxon>Vibrionaceae</taxon>
        <taxon>Vibrio</taxon>
    </lineage>
</organism>
<evidence type="ECO:0000313" key="3">
    <source>
        <dbReference type="Proteomes" id="UP000057088"/>
    </source>
</evidence>
<evidence type="ECO:0000313" key="4">
    <source>
        <dbReference type="Proteomes" id="UP000254626"/>
    </source>
</evidence>
<sequence length="566" mass="62804">MVEYRSVSQVLFGFLPEQTVDLKGRVWKVKDWVYFSRNDIDVASIKRAIIRHAGAWEASGKDGDFVANLRKGFPIQVVTIDEDNGVKIEPFPNKSWVCRSCFRVHSEPGAQCPCGKDIGKSNLYFVGYHDECGALREPYIPKCKEHKQVRVNFPGTASAAEIVFDCPVCNSPLRKGFGNVSCECGKGNLKFLPHRASSVYTPHSVVIVNPPDKEKIRVLTEAGGPPRALSWVLSGMEEDNIEQVKSSSESLRRTLQSQGLPDDVIDKMLQAAGTSDEFDSVPNLRLVREHQEEAEAQAVILALATLDSRVQIKDLIASVQGDSRFTKVYQSDYLSSLSKAGLKSVELIDKFPVLTAQYGYTRGGHKPGEDKLTPFKSKGSKGYTIYSDLAQTEALYVQLEPNRVIAWLQGEGFNIIQGQDEKSSRQNILEAINKYDGTGGEQSLVDVLQKLIHSYAHRFIRVASVFSGIDRNGLSELLLPYHLGFFIYGAAKGDFVLGGLQAVFETELHKLLDAVLYEDHRCAMDPACHDSGGACMGCLHLGEPSCRHFNMNLSRKTLFGRKGYLR</sequence>
<evidence type="ECO:0000313" key="1">
    <source>
        <dbReference type="EMBL" id="AMF95362.1"/>
    </source>
</evidence>
<reference evidence="2 4" key="3">
    <citation type="submission" date="2018-06" db="EMBL/GenBank/DDBJ databases">
        <authorList>
            <consortium name="Pathogen Informatics"/>
            <person name="Doyle S."/>
        </authorList>
    </citation>
    <scope>NUCLEOTIDE SEQUENCE [LARGE SCALE GENOMIC DNA]</scope>
    <source>
        <strain evidence="2 4">NCTC11327</strain>
    </source>
</reference>
<evidence type="ECO:0008006" key="5">
    <source>
        <dbReference type="Google" id="ProtNLM"/>
    </source>
</evidence>
<dbReference type="KEGG" id="vfl:AL536_18285"/>
<reference evidence="3" key="1">
    <citation type="submission" date="2015-12" db="EMBL/GenBank/DDBJ databases">
        <title>FDA dAtabase for Regulatory Grade micrObial Sequences (FDA-ARGOS): Supporting development and validation of Infectious Disease Dx tests.</title>
        <authorList>
            <person name="Hoffmann M."/>
            <person name="Allard M."/>
            <person name="Evans P."/>
            <person name="Brown E."/>
            <person name="Tallon L.J."/>
            <person name="Sadzewicz L."/>
            <person name="Sengamalay N."/>
            <person name="Ott S."/>
            <person name="Godinez A."/>
            <person name="Nagaraj S."/>
            <person name="Vyas G."/>
            <person name="Aluvathingal J."/>
            <person name="Nadendla S."/>
            <person name="Geyer C."/>
            <person name="Sichtig H."/>
        </authorList>
    </citation>
    <scope>NUCLEOTIDE SEQUENCE [LARGE SCALE GENOMIC DNA]</scope>
    <source>
        <strain evidence="3">ATCC 33809</strain>
    </source>
</reference>